<dbReference type="Proteomes" id="UP000198711">
    <property type="component" value="Unassembled WGS sequence"/>
</dbReference>
<evidence type="ECO:0000256" key="1">
    <source>
        <dbReference type="ARBA" id="ARBA00008834"/>
    </source>
</evidence>
<evidence type="ECO:0000256" key="7">
    <source>
        <dbReference type="ARBA" id="ARBA00023326"/>
    </source>
</evidence>
<keyword evidence="3 9" id="KW-0378">Hydrolase</keyword>
<dbReference type="InterPro" id="IPR000743">
    <property type="entry name" value="Glyco_hydro_28"/>
</dbReference>
<dbReference type="AlphaFoldDB" id="A0A8X8IIA7"/>
<dbReference type="PANTHER" id="PTHR31736:SF9">
    <property type="entry name" value="ENDO-XYLOGALACTURONAN HYDROLASE A-RELATED"/>
    <property type="match status" value="1"/>
</dbReference>
<keyword evidence="6 9" id="KW-0326">Glycosidase</keyword>
<comment type="caution">
    <text evidence="10">The sequence shown here is derived from an EMBL/GenBank/DDBJ whole genome shotgun (WGS) entry which is preliminary data.</text>
</comment>
<evidence type="ECO:0000313" key="10">
    <source>
        <dbReference type="EMBL" id="SDX47943.1"/>
    </source>
</evidence>
<evidence type="ECO:0000313" key="11">
    <source>
        <dbReference type="Proteomes" id="UP000198711"/>
    </source>
</evidence>
<comment type="function">
    <text evidence="8">Pectinolytic enzyme involved in the degradation of xylogalacturonan (xga), a galacturonan backbone heavily substituted with xylose, and which is one important component of the hairy regions of pectin. Activity requires a galacturonic acid backbone substituted with xylose.</text>
</comment>
<keyword evidence="5" id="KW-0119">Carbohydrate metabolism</keyword>
<dbReference type="InterPro" id="IPR012334">
    <property type="entry name" value="Pectin_lyas_fold"/>
</dbReference>
<comment type="similarity">
    <text evidence="1 9">Belongs to the glycosyl hydrolase 28 family.</text>
</comment>
<evidence type="ECO:0000256" key="4">
    <source>
        <dbReference type="ARBA" id="ARBA00023180"/>
    </source>
</evidence>
<proteinExistence type="inferred from homology"/>
<gene>
    <name evidence="10" type="ORF">SAMN05444410_11723</name>
</gene>
<keyword evidence="11" id="KW-1185">Reference proteome</keyword>
<dbReference type="PANTHER" id="PTHR31736">
    <property type="match status" value="1"/>
</dbReference>
<name>A0A8X8IIA7_9BACT</name>
<keyword evidence="4" id="KW-0325">Glycoprotein</keyword>
<evidence type="ECO:0000256" key="8">
    <source>
        <dbReference type="ARBA" id="ARBA00037278"/>
    </source>
</evidence>
<dbReference type="EMBL" id="FNNO01000017">
    <property type="protein sequence ID" value="SDX47943.1"/>
    <property type="molecule type" value="Genomic_DNA"/>
</dbReference>
<dbReference type="SUPFAM" id="SSF51126">
    <property type="entry name" value="Pectin lyase-like"/>
    <property type="match status" value="1"/>
</dbReference>
<dbReference type="GO" id="GO:0004650">
    <property type="term" value="F:polygalacturonase activity"/>
    <property type="evidence" value="ECO:0007669"/>
    <property type="project" value="InterPro"/>
</dbReference>
<keyword evidence="7" id="KW-0624">Polysaccharide degradation</keyword>
<keyword evidence="2" id="KW-0677">Repeat</keyword>
<dbReference type="InterPro" id="IPR011050">
    <property type="entry name" value="Pectin_lyase_fold/virulence"/>
</dbReference>
<reference evidence="10 11" key="1">
    <citation type="submission" date="2016-10" db="EMBL/GenBank/DDBJ databases">
        <authorList>
            <person name="Varghese N."/>
            <person name="Submissions S."/>
        </authorList>
    </citation>
    <scope>NUCLEOTIDE SEQUENCE [LARGE SCALE GENOMIC DNA]</scope>
    <source>
        <strain evidence="10 11">DSM 25353</strain>
    </source>
</reference>
<evidence type="ECO:0000256" key="6">
    <source>
        <dbReference type="ARBA" id="ARBA00023295"/>
    </source>
</evidence>
<dbReference type="GO" id="GO:0000272">
    <property type="term" value="P:polysaccharide catabolic process"/>
    <property type="evidence" value="ECO:0007669"/>
    <property type="project" value="UniProtKB-KW"/>
</dbReference>
<evidence type="ECO:0000256" key="5">
    <source>
        <dbReference type="ARBA" id="ARBA00023277"/>
    </source>
</evidence>
<evidence type="ECO:0000256" key="3">
    <source>
        <dbReference type="ARBA" id="ARBA00022801"/>
    </source>
</evidence>
<dbReference type="Gene3D" id="2.160.20.10">
    <property type="entry name" value="Single-stranded right-handed beta-helix, Pectin lyase-like"/>
    <property type="match status" value="1"/>
</dbReference>
<sequence>MRKSGFKNEMVTFLLLIPALFIKAQQLVVYPGPTAQISALHNDDFTVKVRKPGGTWQDLYEYNVKVEEVKEAKHTVMNASQCSFDFSGTVELAVTNNKGRIKMARIRPLSYNIAHEIKGNTLYFKLNKPSNLSVELNGDIFHNLHLFANPIDTFKVNGNDKSLIYFGPGVHEIPDGRLRIPSGKTVYVAGGAVIKGQLLVSGVRDVKIIGRGIVDFSVKQGVRIENSRNILVEGLAFTQCPVGGSDSVTIRNVKSISYYGWGDGLNVFASRNVLYDGVFCRNSDDCTTVYATRQGFTGGSKNITMQNSTLWADVAHPIMIGLHGNKLKPDTIEDLKYSNIDILDQKEEQIDYQGCMNISVGDNNFIRNVLFENIRVEDFRQGQLVNIRIVFNKKYCTAPGLGVENVYFRNITYNGKNAELSIIAGYDDTRKVRNVTFENLVINGTKITDNMPGKLKWYKTGDMARIFIGEHVEHVVFK</sequence>
<protein>
    <submittedName>
        <fullName evidence="10">Glycosyl hydrolases family 28</fullName>
    </submittedName>
</protein>
<organism evidence="10 11">
    <name type="scientific">Hydrobacter penzbergensis</name>
    <dbReference type="NCBI Taxonomy" id="1235997"/>
    <lineage>
        <taxon>Bacteria</taxon>
        <taxon>Pseudomonadati</taxon>
        <taxon>Bacteroidota</taxon>
        <taxon>Chitinophagia</taxon>
        <taxon>Chitinophagales</taxon>
        <taxon>Chitinophagaceae</taxon>
        <taxon>Hydrobacter</taxon>
    </lineage>
</organism>
<evidence type="ECO:0000256" key="2">
    <source>
        <dbReference type="ARBA" id="ARBA00022737"/>
    </source>
</evidence>
<dbReference type="RefSeq" id="WP_257575025.1">
    <property type="nucleotide sequence ID" value="NZ_FNNO01000017.1"/>
</dbReference>
<dbReference type="Pfam" id="PF00295">
    <property type="entry name" value="Glyco_hydro_28"/>
    <property type="match status" value="1"/>
</dbReference>
<accession>A0A8X8IIA7</accession>
<evidence type="ECO:0000256" key="9">
    <source>
        <dbReference type="RuleBase" id="RU361169"/>
    </source>
</evidence>